<organism evidence="1 2">
    <name type="scientific">Candidatus Sulfobium mesophilum</name>
    <dbReference type="NCBI Taxonomy" id="2016548"/>
    <lineage>
        <taxon>Bacteria</taxon>
        <taxon>Pseudomonadati</taxon>
        <taxon>Nitrospirota</taxon>
        <taxon>Nitrospiria</taxon>
        <taxon>Nitrospirales</taxon>
        <taxon>Nitrospiraceae</taxon>
        <taxon>Candidatus Sulfobium</taxon>
    </lineage>
</organism>
<dbReference type="AlphaFoldDB" id="A0A2U3QH89"/>
<evidence type="ECO:0000313" key="1">
    <source>
        <dbReference type="EMBL" id="SPQ00709.1"/>
    </source>
</evidence>
<reference evidence="2" key="1">
    <citation type="submission" date="2018-03" db="EMBL/GenBank/DDBJ databases">
        <authorList>
            <person name="Zecchin S."/>
        </authorList>
    </citation>
    <scope>NUCLEOTIDE SEQUENCE [LARGE SCALE GENOMIC DNA]</scope>
</reference>
<proteinExistence type="predicted"/>
<keyword evidence="2" id="KW-1185">Reference proteome</keyword>
<evidence type="ECO:0000313" key="2">
    <source>
        <dbReference type="Proteomes" id="UP000245125"/>
    </source>
</evidence>
<dbReference type="EMBL" id="OUUY01000076">
    <property type="protein sequence ID" value="SPQ00709.1"/>
    <property type="molecule type" value="Genomic_DNA"/>
</dbReference>
<protein>
    <submittedName>
        <fullName evidence="1">Uncharacterized protein</fullName>
    </submittedName>
</protein>
<accession>A0A2U3QH89</accession>
<name>A0A2U3QH89_9BACT</name>
<gene>
    <name evidence="1" type="ORF">NBG4_300016</name>
</gene>
<dbReference type="Proteomes" id="UP000245125">
    <property type="component" value="Unassembled WGS sequence"/>
</dbReference>
<sequence>MLFAEFVLKPAAEYGFMFLIKNYTYIGSVSKMNALNQFIFQGTQA</sequence>